<organism evidence="1 2">
    <name type="scientific">Spirosoma liriopis</name>
    <dbReference type="NCBI Taxonomy" id="2937440"/>
    <lineage>
        <taxon>Bacteria</taxon>
        <taxon>Pseudomonadati</taxon>
        <taxon>Bacteroidota</taxon>
        <taxon>Cytophagia</taxon>
        <taxon>Cytophagales</taxon>
        <taxon>Cytophagaceae</taxon>
        <taxon>Spirosoma</taxon>
    </lineage>
</organism>
<keyword evidence="2" id="KW-1185">Reference proteome</keyword>
<protein>
    <submittedName>
        <fullName evidence="1">Uncharacterized protein</fullName>
    </submittedName>
</protein>
<evidence type="ECO:0000313" key="2">
    <source>
        <dbReference type="Proteomes" id="UP001202180"/>
    </source>
</evidence>
<dbReference type="EMBL" id="JALPRF010000002">
    <property type="protein sequence ID" value="MCK8492938.1"/>
    <property type="molecule type" value="Genomic_DNA"/>
</dbReference>
<dbReference type="Proteomes" id="UP001202180">
    <property type="component" value="Unassembled WGS sequence"/>
</dbReference>
<accession>A0ABT0HMR3</accession>
<comment type="caution">
    <text evidence="1">The sequence shown here is derived from an EMBL/GenBank/DDBJ whole genome shotgun (WGS) entry which is preliminary data.</text>
</comment>
<sequence length="56" mass="6474">MLRAVLPEHLITLRIPTQKFTVETVIDHYEVIVDYLTETAQTANEYLRLARNSGTE</sequence>
<name>A0ABT0HMR3_9BACT</name>
<reference evidence="1 2" key="1">
    <citation type="submission" date="2022-04" db="EMBL/GenBank/DDBJ databases">
        <title>Spirosoma sp. strain RP8 genome sequencing and assembly.</title>
        <authorList>
            <person name="Jung Y."/>
        </authorList>
    </citation>
    <scope>NUCLEOTIDE SEQUENCE [LARGE SCALE GENOMIC DNA]</scope>
    <source>
        <strain evidence="1 2">RP8</strain>
    </source>
</reference>
<dbReference type="RefSeq" id="WP_248477536.1">
    <property type="nucleotide sequence ID" value="NZ_JALPRF010000002.1"/>
</dbReference>
<evidence type="ECO:0000313" key="1">
    <source>
        <dbReference type="EMBL" id="MCK8492938.1"/>
    </source>
</evidence>
<proteinExistence type="predicted"/>
<gene>
    <name evidence="1" type="ORF">M0L20_13810</name>
</gene>